<dbReference type="RefSeq" id="WP_090019621.1">
    <property type="nucleotide sequence ID" value="NZ_FNCE01000005.1"/>
</dbReference>
<dbReference type="FunFam" id="3.40.309.10:FF:000012">
    <property type="entry name" value="Betaine aldehyde dehydrogenase"/>
    <property type="match status" value="1"/>
</dbReference>
<keyword evidence="7" id="KW-1185">Reference proteome</keyword>
<dbReference type="InterPro" id="IPR016161">
    <property type="entry name" value="Ald_DH/histidinol_DH"/>
</dbReference>
<dbReference type="Gene3D" id="3.40.309.10">
    <property type="entry name" value="Aldehyde Dehydrogenase, Chain A, domain 2"/>
    <property type="match status" value="1"/>
</dbReference>
<dbReference type="SUPFAM" id="SSF53720">
    <property type="entry name" value="ALDH-like"/>
    <property type="match status" value="1"/>
</dbReference>
<keyword evidence="2 4" id="KW-0560">Oxidoreductase</keyword>
<feature type="active site" evidence="3">
    <location>
        <position position="275"/>
    </location>
</feature>
<dbReference type="GO" id="GO:0004030">
    <property type="term" value="F:aldehyde dehydrogenase [NAD(P)+] activity"/>
    <property type="evidence" value="ECO:0007669"/>
    <property type="project" value="UniProtKB-ARBA"/>
</dbReference>
<dbReference type="FunFam" id="3.40.605.10:FF:000001">
    <property type="entry name" value="Aldehyde dehydrogenase 1"/>
    <property type="match status" value="1"/>
</dbReference>
<dbReference type="InterPro" id="IPR016162">
    <property type="entry name" value="Ald_DH_N"/>
</dbReference>
<evidence type="ECO:0000256" key="2">
    <source>
        <dbReference type="ARBA" id="ARBA00023002"/>
    </source>
</evidence>
<dbReference type="InterPro" id="IPR016160">
    <property type="entry name" value="Ald_DH_CS_CYS"/>
</dbReference>
<reference evidence="6 7" key="1">
    <citation type="submission" date="2016-10" db="EMBL/GenBank/DDBJ databases">
        <authorList>
            <person name="de Groot N.N."/>
        </authorList>
    </citation>
    <scope>NUCLEOTIDE SEQUENCE [LARGE SCALE GENOMIC DNA]</scope>
    <source>
        <strain evidence="6 7">DSM 25584</strain>
    </source>
</reference>
<sequence length="506" mass="54341">MTDISLDAIAEWTHRDWQQYAAKLPIDGRMLCGGDRVDAADGETVETINPATGAVVGHIARARSRDIDRAVAAGVSAHRAGAWSRMAPRDRAAVLFRWAALIERHAAEFCALDTVEMGRPIADMVHVDMPEALKTIRFFAESVDKITGTTTATASDVLHYTLHQPLGVVGAISPWNYPLLMAIWKVAPALAAGNSVILKPAEQAALSSLRMGDLFVEAGGPADAFAVVPGLGEEAGAALGLHMQVDKVTFTGSAAVGKELMKAAGASNLKQVALECGGKSPQLLFADLPDLDRAVDAAIDGIFANMGEVCNAGSRLLVQKSIYDKVQQRFAERAPGRYVPGDPLDPNVTCGPLVEYAAQDRVQGYKLCAEREGARKLFEETLRPELSAGAYVAPTAYADVRPDMTIAQEEIFGPVTAMIPFADEDEAIRIANDSIYGLAAGIWTSNLSTAHRCVRDLEAGTIWVNTFDDGDMTQPFGGWKQSGNSRDKCFESMLEYTQSKSAWVQV</sequence>
<dbReference type="PANTHER" id="PTHR11699">
    <property type="entry name" value="ALDEHYDE DEHYDROGENASE-RELATED"/>
    <property type="match status" value="1"/>
</dbReference>
<organism evidence="6 7">
    <name type="scientific">Limimonas halophila</name>
    <dbReference type="NCBI Taxonomy" id="1082479"/>
    <lineage>
        <taxon>Bacteria</taxon>
        <taxon>Pseudomonadati</taxon>
        <taxon>Pseudomonadota</taxon>
        <taxon>Alphaproteobacteria</taxon>
        <taxon>Rhodospirillales</taxon>
        <taxon>Rhodovibrionaceae</taxon>
        <taxon>Limimonas</taxon>
    </lineage>
</organism>
<protein>
    <submittedName>
        <fullName evidence="6">Gamma-glutamyl-gamma-aminobutyraldehyde dehydrogenase</fullName>
    </submittedName>
</protein>
<gene>
    <name evidence="6" type="ORF">SAMN05216241_10527</name>
</gene>
<evidence type="ECO:0000313" key="7">
    <source>
        <dbReference type="Proteomes" id="UP000199415"/>
    </source>
</evidence>
<name>A0A1G7R8A5_9PROT</name>
<evidence type="ECO:0000256" key="1">
    <source>
        <dbReference type="ARBA" id="ARBA00009986"/>
    </source>
</evidence>
<proteinExistence type="inferred from homology"/>
<dbReference type="InterPro" id="IPR029510">
    <property type="entry name" value="Ald_DH_CS_GLU"/>
</dbReference>
<evidence type="ECO:0000256" key="3">
    <source>
        <dbReference type="PROSITE-ProRule" id="PRU10007"/>
    </source>
</evidence>
<dbReference type="PROSITE" id="PS00070">
    <property type="entry name" value="ALDEHYDE_DEHYDR_CYS"/>
    <property type="match status" value="1"/>
</dbReference>
<dbReference type="Gene3D" id="3.40.605.10">
    <property type="entry name" value="Aldehyde Dehydrogenase, Chain A, domain 1"/>
    <property type="match status" value="1"/>
</dbReference>
<evidence type="ECO:0000313" key="6">
    <source>
        <dbReference type="EMBL" id="SDG06885.1"/>
    </source>
</evidence>
<evidence type="ECO:0000259" key="5">
    <source>
        <dbReference type="Pfam" id="PF00171"/>
    </source>
</evidence>
<comment type="similarity">
    <text evidence="1 4">Belongs to the aldehyde dehydrogenase family.</text>
</comment>
<dbReference type="Proteomes" id="UP000199415">
    <property type="component" value="Unassembled WGS sequence"/>
</dbReference>
<feature type="domain" description="Aldehyde dehydrogenase" evidence="5">
    <location>
        <begin position="40"/>
        <end position="501"/>
    </location>
</feature>
<dbReference type="InterPro" id="IPR016163">
    <property type="entry name" value="Ald_DH_C"/>
</dbReference>
<dbReference type="PROSITE" id="PS00687">
    <property type="entry name" value="ALDEHYDE_DEHYDR_GLU"/>
    <property type="match status" value="1"/>
</dbReference>
<dbReference type="Pfam" id="PF00171">
    <property type="entry name" value="Aldedh"/>
    <property type="match status" value="1"/>
</dbReference>
<dbReference type="STRING" id="1082479.SAMN05216241_10527"/>
<dbReference type="InterPro" id="IPR015590">
    <property type="entry name" value="Aldehyde_DH_dom"/>
</dbReference>
<accession>A0A1G7R8A5</accession>
<dbReference type="AlphaFoldDB" id="A0A1G7R8A5"/>
<dbReference type="EMBL" id="FNCE01000005">
    <property type="protein sequence ID" value="SDG06885.1"/>
    <property type="molecule type" value="Genomic_DNA"/>
</dbReference>
<evidence type="ECO:0000256" key="4">
    <source>
        <dbReference type="RuleBase" id="RU003345"/>
    </source>
</evidence>
<dbReference type="OrthoDB" id="9772584at2"/>